<dbReference type="Gene3D" id="2.60.40.10">
    <property type="entry name" value="Immunoglobulins"/>
    <property type="match status" value="1"/>
</dbReference>
<dbReference type="InterPro" id="IPR013783">
    <property type="entry name" value="Ig-like_fold"/>
</dbReference>
<dbReference type="CDD" id="cd00063">
    <property type="entry name" value="FN3"/>
    <property type="match status" value="1"/>
</dbReference>
<dbReference type="GlyGen" id="A0A8V0YSV1">
    <property type="glycosylation" value="1 site"/>
</dbReference>
<reference evidence="4" key="1">
    <citation type="submission" date="2020-11" db="EMBL/GenBank/DDBJ databases">
        <title>Gallus gallus (Chicken) genome, bGalGal1, GRCg7b, maternal haplotype autosomes + Z &amp; W.</title>
        <authorList>
            <person name="Warren W."/>
            <person name="Formenti G."/>
            <person name="Fedrigo O."/>
            <person name="Haase B."/>
            <person name="Mountcastle J."/>
            <person name="Balacco J."/>
            <person name="Tracey A."/>
            <person name="Schneider V."/>
            <person name="Okimoto R."/>
            <person name="Cheng H."/>
            <person name="Hawken R."/>
            <person name="Howe K."/>
            <person name="Jarvis E.D."/>
        </authorList>
    </citation>
    <scope>NUCLEOTIDE SEQUENCE [LARGE SCALE GENOMIC DNA]</scope>
    <source>
        <strain evidence="4">Broiler</strain>
    </source>
</reference>
<dbReference type="InterPro" id="IPR015373">
    <property type="entry name" value="Interferon/interleukin_rcp_dom"/>
</dbReference>
<evidence type="ECO:0000313" key="5">
    <source>
        <dbReference type="Proteomes" id="UP000000539"/>
    </source>
</evidence>
<dbReference type="InterPro" id="IPR003961">
    <property type="entry name" value="FN3_dom"/>
</dbReference>
<dbReference type="InterPro" id="IPR036116">
    <property type="entry name" value="FN3_sf"/>
</dbReference>
<dbReference type="Proteomes" id="UP000000539">
    <property type="component" value="Chromosome 4"/>
</dbReference>
<dbReference type="PANTHER" id="PTHR20859">
    <property type="entry name" value="INTERFERON/INTERLEUKIN RECEPTOR"/>
    <property type="match status" value="1"/>
</dbReference>
<gene>
    <name evidence="4" type="primary">LOC422177</name>
</gene>
<evidence type="ECO:0000256" key="1">
    <source>
        <dbReference type="SAM" id="MobiDB-lite"/>
    </source>
</evidence>
<sequence length="482" mass="52742">MSPALRLLLSLASCALLRGTPLPPRGVRLWAQNFHVQLRWEPDPRAQNGTAYQVEWRKRTSHWTRADTCGENSTGSSWACELHFNDIHGIYWARVRAVQDGEPSPWVSSSELLPYRDTIVGPPTFSWQLLGHNLSINLSAPLTPYQSRHGSYKPLSRVLRKLRYHLRLYRENVLQQEVPCRWTTRRASCTFGFLMPSTQYCVRTVAVGIEPQQSLEAEQCLVTPAGPAGESFPWMLLAALVAALPLLSVPAVCLTCVYAFPKPSEMHLPKMLALLPSSTVVPTLELQEDAPAPLLLAPSEHPAPTAPLLLGEWCFQERSGYCPNGFGMERHEGRAAPSSQPSSWVPAPEEDEEEESDGDAAEVSPASSVMDGDYGTSETWLSPHLQLYSTALGMGSSLSPALQAISFGPDELQEGTAGSWVPLSSVRLPGTELGVDDSSTQQQGCPCTLPIWHVGTPHEQEAAAPPEHLFAVLGAPEAECKD</sequence>
<dbReference type="Pfam" id="PF09294">
    <property type="entry name" value="Interfer-bind"/>
    <property type="match status" value="1"/>
</dbReference>
<dbReference type="Pfam" id="PF01108">
    <property type="entry name" value="Tissue_fac"/>
    <property type="match status" value="1"/>
</dbReference>
<dbReference type="GO" id="GO:0004896">
    <property type="term" value="F:cytokine receptor activity"/>
    <property type="evidence" value="ECO:0000318"/>
    <property type="project" value="GO_Central"/>
</dbReference>
<dbReference type="InterPro" id="IPR050650">
    <property type="entry name" value="Type-II_Cytokine-TF_Rcpt"/>
</dbReference>
<reference evidence="4" key="2">
    <citation type="submission" date="2025-08" db="UniProtKB">
        <authorList>
            <consortium name="Ensembl"/>
        </authorList>
    </citation>
    <scope>IDENTIFICATION</scope>
    <source>
        <strain evidence="4">broiler</strain>
    </source>
</reference>
<dbReference type="OrthoDB" id="10031784at2759"/>
<evidence type="ECO:0000259" key="3">
    <source>
        <dbReference type="PROSITE" id="PS50853"/>
    </source>
</evidence>
<feature type="compositionally biased region" description="Acidic residues" evidence="1">
    <location>
        <begin position="348"/>
        <end position="360"/>
    </location>
</feature>
<keyword evidence="2" id="KW-0732">Signal</keyword>
<feature type="region of interest" description="Disordered" evidence="1">
    <location>
        <begin position="332"/>
        <end position="375"/>
    </location>
</feature>
<organism evidence="4 5">
    <name type="scientific">Gallus gallus</name>
    <name type="common">Chicken</name>
    <dbReference type="NCBI Taxonomy" id="9031"/>
    <lineage>
        <taxon>Eukaryota</taxon>
        <taxon>Metazoa</taxon>
        <taxon>Chordata</taxon>
        <taxon>Craniata</taxon>
        <taxon>Vertebrata</taxon>
        <taxon>Euteleostomi</taxon>
        <taxon>Archelosauria</taxon>
        <taxon>Archosauria</taxon>
        <taxon>Dinosauria</taxon>
        <taxon>Saurischia</taxon>
        <taxon>Theropoda</taxon>
        <taxon>Coelurosauria</taxon>
        <taxon>Aves</taxon>
        <taxon>Neognathae</taxon>
        <taxon>Galloanserae</taxon>
        <taxon>Galliformes</taxon>
        <taxon>Phasianidae</taxon>
        <taxon>Phasianinae</taxon>
        <taxon>Gallus</taxon>
    </lineage>
</organism>
<reference evidence="4" key="3">
    <citation type="submission" date="2025-09" db="UniProtKB">
        <authorList>
            <consortium name="Ensembl"/>
        </authorList>
    </citation>
    <scope>IDENTIFICATION</scope>
    <source>
        <strain evidence="4">broiler</strain>
    </source>
</reference>
<dbReference type="SUPFAM" id="SSF49265">
    <property type="entry name" value="Fibronectin type III"/>
    <property type="match status" value="2"/>
</dbReference>
<dbReference type="GO" id="GO:0005886">
    <property type="term" value="C:plasma membrane"/>
    <property type="evidence" value="ECO:0000318"/>
    <property type="project" value="GO_Central"/>
</dbReference>
<keyword evidence="5" id="KW-1185">Reference proteome</keyword>
<feature type="chain" id="PRO_5036456455" description="Fibronectin type-III domain-containing protein" evidence="2">
    <location>
        <begin position="20"/>
        <end position="482"/>
    </location>
</feature>
<dbReference type="Ensembl" id="ENSGALT00010036386.1">
    <property type="protein sequence ID" value="ENSGALP00010021170.1"/>
    <property type="gene ID" value="ENSGALG00010015110.1"/>
</dbReference>
<dbReference type="PROSITE" id="PS50853">
    <property type="entry name" value="FN3"/>
    <property type="match status" value="1"/>
</dbReference>
<feature type="signal peptide" evidence="2">
    <location>
        <begin position="1"/>
        <end position="19"/>
    </location>
</feature>
<accession>A0A8V0YSV1</accession>
<dbReference type="GO" id="GO:0019221">
    <property type="term" value="P:cytokine-mediated signaling pathway"/>
    <property type="evidence" value="ECO:0000318"/>
    <property type="project" value="GO_Central"/>
</dbReference>
<dbReference type="AlphaFoldDB" id="A0A8V0YSV1"/>
<proteinExistence type="predicted"/>
<evidence type="ECO:0000256" key="2">
    <source>
        <dbReference type="SAM" id="SignalP"/>
    </source>
</evidence>
<feature type="domain" description="Fibronectin type-III" evidence="3">
    <location>
        <begin position="20"/>
        <end position="117"/>
    </location>
</feature>
<name>A0A8V0YSV1_CHICK</name>
<evidence type="ECO:0000313" key="4">
    <source>
        <dbReference type="Ensembl" id="ENSGALP00010021170.1"/>
    </source>
</evidence>
<dbReference type="PANTHER" id="PTHR20859:SF84">
    <property type="entry name" value="INTERFERON ALPHA_BETA RECEPTOR 2"/>
    <property type="match status" value="1"/>
</dbReference>
<protein>
    <recommendedName>
        <fullName evidence="3">Fibronectin type-III domain-containing protein</fullName>
    </recommendedName>
</protein>